<evidence type="ECO:0000256" key="1">
    <source>
        <dbReference type="ARBA" id="ARBA00001947"/>
    </source>
</evidence>
<keyword evidence="3" id="KW-0378">Hydrolase</keyword>
<comment type="cofactor">
    <cofactor evidence="1">
        <name>Zn(2+)</name>
        <dbReference type="ChEBI" id="CHEBI:29105"/>
    </cofactor>
</comment>
<dbReference type="GO" id="GO:0004222">
    <property type="term" value="F:metalloendopeptidase activity"/>
    <property type="evidence" value="ECO:0007669"/>
    <property type="project" value="InterPro"/>
</dbReference>
<dbReference type="SUPFAM" id="SSF63411">
    <property type="entry name" value="LuxS/MPP-like metallohydrolase"/>
    <property type="match status" value="2"/>
</dbReference>
<dbReference type="Pfam" id="PF00675">
    <property type="entry name" value="Peptidase_M16"/>
    <property type="match status" value="1"/>
</dbReference>
<gene>
    <name evidence="7" type="ORF">AVJ23_20865</name>
</gene>
<dbReference type="InterPro" id="IPR050361">
    <property type="entry name" value="MPP/UQCRC_Complex"/>
</dbReference>
<comment type="caution">
    <text evidence="7">The sequence shown here is derived from an EMBL/GenBank/DDBJ whole genome shotgun (WGS) entry which is preliminary data.</text>
</comment>
<dbReference type="AlphaFoldDB" id="A0A0W7WE53"/>
<dbReference type="GO" id="GO:0006508">
    <property type="term" value="P:proteolysis"/>
    <property type="evidence" value="ECO:0007669"/>
    <property type="project" value="InterPro"/>
</dbReference>
<feature type="domain" description="Peptidase M16 N-terminal" evidence="5">
    <location>
        <begin position="13"/>
        <end position="159"/>
    </location>
</feature>
<dbReference type="PANTHER" id="PTHR11851:SF49">
    <property type="entry name" value="MITOCHONDRIAL-PROCESSING PEPTIDASE SUBUNIT ALPHA"/>
    <property type="match status" value="1"/>
</dbReference>
<evidence type="ECO:0000259" key="5">
    <source>
        <dbReference type="Pfam" id="PF00675"/>
    </source>
</evidence>
<dbReference type="InterPro" id="IPR001431">
    <property type="entry name" value="Pept_M16_Zn_BS"/>
</dbReference>
<proteinExistence type="inferred from homology"/>
<dbReference type="Pfam" id="PF05193">
    <property type="entry name" value="Peptidase_M16_C"/>
    <property type="match status" value="1"/>
</dbReference>
<evidence type="ECO:0000313" key="7">
    <source>
        <dbReference type="EMBL" id="KUF08772.1"/>
    </source>
</evidence>
<evidence type="ECO:0000256" key="4">
    <source>
        <dbReference type="RuleBase" id="RU004447"/>
    </source>
</evidence>
<keyword evidence="3" id="KW-0482">Metalloprotease</keyword>
<dbReference type="OrthoDB" id="9811314at2"/>
<dbReference type="RefSeq" id="WP_058864175.1">
    <property type="nucleotide sequence ID" value="NZ_LPXO01000023.1"/>
</dbReference>
<evidence type="ECO:0000256" key="3">
    <source>
        <dbReference type="ARBA" id="ARBA00023049"/>
    </source>
</evidence>
<dbReference type="FunFam" id="3.30.830.10:FF:000008">
    <property type="entry name" value="Mitochondrial-processing peptidase subunit beta"/>
    <property type="match status" value="1"/>
</dbReference>
<name>A0A0W7WE53_9RHOB</name>
<dbReference type="Proteomes" id="UP000054396">
    <property type="component" value="Unassembled WGS sequence"/>
</dbReference>
<evidence type="ECO:0000259" key="6">
    <source>
        <dbReference type="Pfam" id="PF05193"/>
    </source>
</evidence>
<dbReference type="InterPro" id="IPR011765">
    <property type="entry name" value="Pept_M16_N"/>
</dbReference>
<sequence>MTVQLATLSNGLRIVTERMPGLQSAALGLWVTAGGRHERPDQNGVAHFLEHMAFKGTKTRSALRIAEEIEDVGGYINAYTSREVTAYYARVLEADTALAADVIADIIRNPVFDPKEIEVERHVILQEIGQSHDTPDDVIFDWLQEQAYPDQPLGRAILGEAQRVQNFDRDDLAAFVEEHYGPDQLILSAAGAVDHDTLVAQAEALFGDMVPRDALPADTARFRGGEARHAKDLEQAHMALAFEAPGYRDPAFYTAQIYSIALGGGMSSRLFQEIREKRGLCYTIFAQNGAYSDTGMTTIYAGTSGDELGALVGLTMDEMKRAAGDMSDAEIERARAQMKAGLLMGLESPSARAERMARMVQIWGEVPPIERTVERIEAVTREDVLAFAESQATEAAAALALYGPIEDAPRLSQLQERRAA</sequence>
<protein>
    <submittedName>
        <fullName evidence="7">Peptidase M16</fullName>
    </submittedName>
</protein>
<dbReference type="PROSITE" id="PS00143">
    <property type="entry name" value="INSULINASE"/>
    <property type="match status" value="1"/>
</dbReference>
<keyword evidence="3" id="KW-0645">Protease</keyword>
<evidence type="ECO:0000313" key="8">
    <source>
        <dbReference type="Proteomes" id="UP000054396"/>
    </source>
</evidence>
<dbReference type="InterPro" id="IPR007863">
    <property type="entry name" value="Peptidase_M16_C"/>
</dbReference>
<dbReference type="EMBL" id="LPXO01000023">
    <property type="protein sequence ID" value="KUF08772.1"/>
    <property type="molecule type" value="Genomic_DNA"/>
</dbReference>
<feature type="domain" description="Peptidase M16 C-terminal" evidence="6">
    <location>
        <begin position="166"/>
        <end position="338"/>
    </location>
</feature>
<keyword evidence="8" id="KW-1185">Reference proteome</keyword>
<accession>A0A0W7WE53</accession>
<dbReference type="Gene3D" id="3.30.830.10">
    <property type="entry name" value="Metalloenzyme, LuxS/M16 peptidase-like"/>
    <property type="match status" value="2"/>
</dbReference>
<dbReference type="STRING" id="1685382.AVJ23_20865"/>
<dbReference type="InterPro" id="IPR011249">
    <property type="entry name" value="Metalloenz_LuxS/M16"/>
</dbReference>
<dbReference type="GO" id="GO:0046872">
    <property type="term" value="F:metal ion binding"/>
    <property type="evidence" value="ECO:0007669"/>
    <property type="project" value="InterPro"/>
</dbReference>
<reference evidence="7 8" key="1">
    <citation type="submission" date="2015-12" db="EMBL/GenBank/DDBJ databases">
        <authorList>
            <person name="Shamseldin A."/>
            <person name="Moawad H."/>
            <person name="Abd El-Rahim W.M."/>
            <person name="Sadowsky M.J."/>
        </authorList>
    </citation>
    <scope>NUCLEOTIDE SEQUENCE [LARGE SCALE GENOMIC DNA]</scope>
    <source>
        <strain evidence="7 8">SJ5A-1</strain>
    </source>
</reference>
<organism evidence="7 8">
    <name type="scientific">Pseudoponticoccus marisrubri</name>
    <dbReference type="NCBI Taxonomy" id="1685382"/>
    <lineage>
        <taxon>Bacteria</taxon>
        <taxon>Pseudomonadati</taxon>
        <taxon>Pseudomonadota</taxon>
        <taxon>Alphaproteobacteria</taxon>
        <taxon>Rhodobacterales</taxon>
        <taxon>Roseobacteraceae</taxon>
        <taxon>Pseudoponticoccus</taxon>
    </lineage>
</organism>
<comment type="similarity">
    <text evidence="2 4">Belongs to the peptidase M16 family.</text>
</comment>
<evidence type="ECO:0000256" key="2">
    <source>
        <dbReference type="ARBA" id="ARBA00007261"/>
    </source>
</evidence>
<dbReference type="PANTHER" id="PTHR11851">
    <property type="entry name" value="METALLOPROTEASE"/>
    <property type="match status" value="1"/>
</dbReference>